<evidence type="ECO:0000313" key="3">
    <source>
        <dbReference type="Proteomes" id="UP001182247"/>
    </source>
</evidence>
<feature type="chain" id="PRO_5042109830" evidence="1">
    <location>
        <begin position="22"/>
        <end position="311"/>
    </location>
</feature>
<dbReference type="AlphaFoldDB" id="A0AAE4FEP1"/>
<dbReference type="Pfam" id="PF06834">
    <property type="entry name" value="TraU"/>
    <property type="match status" value="1"/>
</dbReference>
<dbReference type="EMBL" id="JAPKIY010000033">
    <property type="protein sequence ID" value="MDS0899585.1"/>
    <property type="molecule type" value="Genomic_DNA"/>
</dbReference>
<dbReference type="InterPro" id="IPR009649">
    <property type="entry name" value="TraU"/>
</dbReference>
<reference evidence="2" key="1">
    <citation type="submission" date="2023-02" db="EMBL/GenBank/DDBJ databases">
        <title>Detection, antimicrobial susceptibility and genomic characterization of NDM-producing species of Morganellaceae, Yersiniaceae, and Enterobacteriaceae other than Klebsiella.</title>
        <authorList>
            <person name="Camargo C.H."/>
            <person name="Sacchi C.T."/>
            <person name="Campos K.R."/>
        </authorList>
    </citation>
    <scope>NUCLEOTIDE SEQUENCE</scope>
    <source>
        <strain evidence="2">1189_21</strain>
    </source>
</reference>
<comment type="caution">
    <text evidence="2">The sequence shown here is derived from an EMBL/GenBank/DDBJ whole genome shotgun (WGS) entry which is preliminary data.</text>
</comment>
<sequence>MRRFFSRSVLVLICTVPPVTAGSLNSLQIVQSALSPSCMEYKITGMCYWLFCTLYGCTVKTAVKVRHYIPDAVVSAYNQTGGNPWSEMAFTGTGIAGLAEGGGANEQKRPGHKINLRFKNADVIGHPALASPLFNQFSGAMGMTCAGGGVPLMPYFLSTLDGLAWRSGLPESFYPEALTPGMRDIGSAVRGDMWGSLYPRSGFVTQTHDYKAAAVTAQRAADIVTRSGQPHVYQPLRASARPGYWPPEPVRENTRNHKWQRLTPSPSSSCATFPESRTPVATDGAYAWALWRPYSCCKRRGQRLLYSMNFQ</sequence>
<gene>
    <name evidence="2" type="ORF">OSC06_16630</name>
</gene>
<protein>
    <submittedName>
        <fullName evidence="2">TIGR03756 family integrating conjugative element protein</fullName>
    </submittedName>
</protein>
<evidence type="ECO:0000256" key="1">
    <source>
        <dbReference type="SAM" id="SignalP"/>
    </source>
</evidence>
<dbReference type="Proteomes" id="UP001182247">
    <property type="component" value="Unassembled WGS sequence"/>
</dbReference>
<accession>A0AAE4FEP1</accession>
<feature type="signal peptide" evidence="1">
    <location>
        <begin position="1"/>
        <end position="21"/>
    </location>
</feature>
<organism evidence="2 3">
    <name type="scientific">Morganella morganii</name>
    <name type="common">Proteus morganii</name>
    <dbReference type="NCBI Taxonomy" id="582"/>
    <lineage>
        <taxon>Bacteria</taxon>
        <taxon>Pseudomonadati</taxon>
        <taxon>Pseudomonadota</taxon>
        <taxon>Gammaproteobacteria</taxon>
        <taxon>Enterobacterales</taxon>
        <taxon>Morganellaceae</taxon>
        <taxon>Morganella</taxon>
    </lineage>
</organism>
<evidence type="ECO:0000313" key="2">
    <source>
        <dbReference type="EMBL" id="MDS0899585.1"/>
    </source>
</evidence>
<name>A0AAE4FEP1_MORMO</name>
<dbReference type="RefSeq" id="WP_036424089.1">
    <property type="nucleotide sequence ID" value="NZ_CAXOML010000023.1"/>
</dbReference>
<dbReference type="NCBIfam" id="TIGR03756">
    <property type="entry name" value="conj_TIGR03756"/>
    <property type="match status" value="1"/>
</dbReference>
<proteinExistence type="predicted"/>
<dbReference type="InterPro" id="IPR026331">
    <property type="entry name" value="PFL_4710"/>
</dbReference>
<keyword evidence="1" id="KW-0732">Signal</keyword>